<dbReference type="Pfam" id="PF21799">
    <property type="entry name" value="MurD-like_N"/>
    <property type="match status" value="1"/>
</dbReference>
<dbReference type="InterPro" id="IPR013221">
    <property type="entry name" value="Mur_ligase_cen"/>
</dbReference>
<gene>
    <name evidence="5" type="ORF">KSX_10770</name>
</gene>
<protein>
    <recommendedName>
        <fullName evidence="4">Mur ligase central domain-containing protein</fullName>
    </recommendedName>
</protein>
<evidence type="ECO:0000259" key="4">
    <source>
        <dbReference type="Pfam" id="PF08245"/>
    </source>
</evidence>
<evidence type="ECO:0000256" key="1">
    <source>
        <dbReference type="ARBA" id="ARBA00022598"/>
    </source>
</evidence>
<dbReference type="EMBL" id="BNJF01000001">
    <property type="protein sequence ID" value="GHO42914.1"/>
    <property type="molecule type" value="Genomic_DNA"/>
</dbReference>
<dbReference type="GO" id="GO:0008764">
    <property type="term" value="F:UDP-N-acetylmuramoylalanine-D-glutamate ligase activity"/>
    <property type="evidence" value="ECO:0007669"/>
    <property type="project" value="InterPro"/>
</dbReference>
<dbReference type="Gene3D" id="3.40.1190.10">
    <property type="entry name" value="Mur-like, catalytic domain"/>
    <property type="match status" value="1"/>
</dbReference>
<dbReference type="PANTHER" id="PTHR43692:SF1">
    <property type="entry name" value="UDP-N-ACETYLMURAMOYLALANINE--D-GLUTAMATE LIGASE"/>
    <property type="match status" value="1"/>
</dbReference>
<keyword evidence="6" id="KW-1185">Reference proteome</keyword>
<dbReference type="GO" id="GO:0005524">
    <property type="term" value="F:ATP binding"/>
    <property type="evidence" value="ECO:0007669"/>
    <property type="project" value="UniProtKB-KW"/>
</dbReference>
<dbReference type="RefSeq" id="WP_220192412.1">
    <property type="nucleotide sequence ID" value="NZ_BNJF01000001.1"/>
</dbReference>
<evidence type="ECO:0000256" key="3">
    <source>
        <dbReference type="ARBA" id="ARBA00022840"/>
    </source>
</evidence>
<dbReference type="PANTHER" id="PTHR43692">
    <property type="entry name" value="UDP-N-ACETYLMURAMOYLALANINE--D-GLUTAMATE LIGASE"/>
    <property type="match status" value="1"/>
</dbReference>
<organism evidence="5 6">
    <name type="scientific">Ktedonospora formicarum</name>
    <dbReference type="NCBI Taxonomy" id="2778364"/>
    <lineage>
        <taxon>Bacteria</taxon>
        <taxon>Bacillati</taxon>
        <taxon>Chloroflexota</taxon>
        <taxon>Ktedonobacteria</taxon>
        <taxon>Ktedonobacterales</taxon>
        <taxon>Ktedonobacteraceae</taxon>
        <taxon>Ktedonospora</taxon>
    </lineage>
</organism>
<dbReference type="GO" id="GO:0008360">
    <property type="term" value="P:regulation of cell shape"/>
    <property type="evidence" value="ECO:0007669"/>
    <property type="project" value="InterPro"/>
</dbReference>
<reference evidence="5" key="1">
    <citation type="submission" date="2020-10" db="EMBL/GenBank/DDBJ databases">
        <title>Taxonomic study of unclassified bacteria belonging to the class Ktedonobacteria.</title>
        <authorList>
            <person name="Yabe S."/>
            <person name="Wang C.M."/>
            <person name="Zheng Y."/>
            <person name="Sakai Y."/>
            <person name="Cavaletti L."/>
            <person name="Monciardini P."/>
            <person name="Donadio S."/>
        </authorList>
    </citation>
    <scope>NUCLEOTIDE SEQUENCE</scope>
    <source>
        <strain evidence="5">SOSP1-1</strain>
    </source>
</reference>
<dbReference type="Proteomes" id="UP000612362">
    <property type="component" value="Unassembled WGS sequence"/>
</dbReference>
<sequence length="186" mass="20009">MDLRGKRVLVMGLGLQGSGMAAARYAAQQGAIVRVTDMKSPEVLAPSVRALAGLPIEFILGQHRDEDFVWADIVIRNPGVPRDSRYLLLAQEHGARIEMEIALFFMACPGRIIGITGTRGKTTTTSLIHAILQTHGLQVVIGGNVAGVETLSLLPQITPETQVVLELSSWQLEGLAPIVLVLLSQL</sequence>
<dbReference type="SUPFAM" id="SSF51984">
    <property type="entry name" value="MurCD N-terminal domain"/>
    <property type="match status" value="1"/>
</dbReference>
<dbReference type="GO" id="GO:0005737">
    <property type="term" value="C:cytoplasm"/>
    <property type="evidence" value="ECO:0007669"/>
    <property type="project" value="InterPro"/>
</dbReference>
<dbReference type="InterPro" id="IPR005762">
    <property type="entry name" value="MurD"/>
</dbReference>
<dbReference type="Pfam" id="PF08245">
    <property type="entry name" value="Mur_ligase_M"/>
    <property type="match status" value="1"/>
</dbReference>
<dbReference type="AlphaFoldDB" id="A0A8J3HSK7"/>
<evidence type="ECO:0000256" key="2">
    <source>
        <dbReference type="ARBA" id="ARBA00022741"/>
    </source>
</evidence>
<evidence type="ECO:0000313" key="5">
    <source>
        <dbReference type="EMBL" id="GHO42914.1"/>
    </source>
</evidence>
<proteinExistence type="predicted"/>
<dbReference type="SUPFAM" id="SSF53623">
    <property type="entry name" value="MurD-like peptide ligases, catalytic domain"/>
    <property type="match status" value="1"/>
</dbReference>
<dbReference type="Gene3D" id="3.40.50.720">
    <property type="entry name" value="NAD(P)-binding Rossmann-like Domain"/>
    <property type="match status" value="1"/>
</dbReference>
<comment type="caution">
    <text evidence="5">The sequence shown here is derived from an EMBL/GenBank/DDBJ whole genome shotgun (WGS) entry which is preliminary data.</text>
</comment>
<evidence type="ECO:0000313" key="6">
    <source>
        <dbReference type="Proteomes" id="UP000612362"/>
    </source>
</evidence>
<keyword evidence="2" id="KW-0547">Nucleotide-binding</keyword>
<dbReference type="GO" id="GO:0051301">
    <property type="term" value="P:cell division"/>
    <property type="evidence" value="ECO:0007669"/>
    <property type="project" value="InterPro"/>
</dbReference>
<keyword evidence="1" id="KW-0436">Ligase</keyword>
<feature type="domain" description="Mur ligase central" evidence="4">
    <location>
        <begin position="115"/>
        <end position="172"/>
    </location>
</feature>
<accession>A0A8J3HSK7</accession>
<dbReference type="InterPro" id="IPR036565">
    <property type="entry name" value="Mur-like_cat_sf"/>
</dbReference>
<name>A0A8J3HSK7_9CHLR</name>
<keyword evidence="3" id="KW-0067">ATP-binding</keyword>